<dbReference type="AlphaFoldDB" id="A0A5D0CZD1"/>
<dbReference type="OrthoDB" id="846150at2"/>
<dbReference type="SUPFAM" id="SSF56601">
    <property type="entry name" value="beta-lactamase/transpeptidase-like"/>
    <property type="match status" value="1"/>
</dbReference>
<protein>
    <submittedName>
        <fullName evidence="4">Beta-lactamase family protein</fullName>
    </submittedName>
</protein>
<sequence length="633" mass="69557">MKKTITILLLLSLGLPLLHSLPSAQAAAAGSSDFSITAERAEQLLDPLMEEEIRKGHIHGTAVVVTQGERILFSKGYGYADVDNKRPVDPAETLMRVGSITKTVTATAAMQLVEQGKLTLHDDINRFLTGYNVPVFGKNPITLHHLLTHTAGLDETVYEINALSRSSQLSAEAFLRQYFQDQSPVREPGEQYAYSNAGLGLVGNLIEQNSVADLNAYMSKHVFTPLDMPSANLTVPENNPQLAKSYTYTNGHYEEVPYTFLSIPGAGGLSVTPNEFAHFMIAQLNDGRYQGKSILKPSTIETMHEQQFAEHPDLPGMGYGFYRGRLAGGIETLSHTGDVDGFHARMLLIPAKRLGILVVSNAVIEGTTPMGQKIEETLTGLIAGPEKTGRALPYTREQLQPYEGTYSISVAPKRGWGKWLYFLGGKDFEVTAADGRLILAGVFPDGTGERKELSYVPIAEGLFQEEGGGGKLWFEQGDHGWHMTIPQEITMEERPGLLHRPVFLLAVYAGSGLLFIALLAVWLVRYVVRLFRRTKKPVSMHITAITLLMSIFLVVQMVYGNAEITYGYPGWFTWGISSLPLAAVLIAVHLLWRDGIRPGKKNGAALGRCALAAGCIAYTAFLFYWNMLSVHAW</sequence>
<dbReference type="PANTHER" id="PTHR46825:SF9">
    <property type="entry name" value="BETA-LACTAMASE-RELATED DOMAIN-CONTAINING PROTEIN"/>
    <property type="match status" value="1"/>
</dbReference>
<dbReference type="Proteomes" id="UP000325218">
    <property type="component" value="Unassembled WGS sequence"/>
</dbReference>
<dbReference type="InterPro" id="IPR050491">
    <property type="entry name" value="AmpC-like"/>
</dbReference>
<dbReference type="RefSeq" id="WP_148451012.1">
    <property type="nucleotide sequence ID" value="NZ_VSDO01000001.1"/>
</dbReference>
<accession>A0A5D0CZD1</accession>
<dbReference type="InterPro" id="IPR001466">
    <property type="entry name" value="Beta-lactam-related"/>
</dbReference>
<feature type="transmembrane region" description="Helical" evidence="1">
    <location>
        <begin position="540"/>
        <end position="559"/>
    </location>
</feature>
<keyword evidence="1" id="KW-0472">Membrane</keyword>
<proteinExistence type="predicted"/>
<dbReference type="Gene3D" id="3.40.710.10">
    <property type="entry name" value="DD-peptidase/beta-lactamase superfamily"/>
    <property type="match status" value="1"/>
</dbReference>
<evidence type="ECO:0000256" key="1">
    <source>
        <dbReference type="SAM" id="Phobius"/>
    </source>
</evidence>
<dbReference type="InterPro" id="IPR012338">
    <property type="entry name" value="Beta-lactam/transpept-like"/>
</dbReference>
<organism evidence="4 5">
    <name type="scientific">Paenibacillus faecis</name>
    <dbReference type="NCBI Taxonomy" id="862114"/>
    <lineage>
        <taxon>Bacteria</taxon>
        <taxon>Bacillati</taxon>
        <taxon>Bacillota</taxon>
        <taxon>Bacilli</taxon>
        <taxon>Bacillales</taxon>
        <taxon>Paenibacillaceae</taxon>
        <taxon>Paenibacillus</taxon>
    </lineage>
</organism>
<dbReference type="PANTHER" id="PTHR46825">
    <property type="entry name" value="D-ALANYL-D-ALANINE-CARBOXYPEPTIDASE/ENDOPEPTIDASE AMPH"/>
    <property type="match status" value="1"/>
</dbReference>
<dbReference type="EMBL" id="VSDO01000001">
    <property type="protein sequence ID" value="TYA15422.1"/>
    <property type="molecule type" value="Genomic_DNA"/>
</dbReference>
<feature type="signal peptide" evidence="2">
    <location>
        <begin position="1"/>
        <end position="26"/>
    </location>
</feature>
<keyword evidence="5" id="KW-1185">Reference proteome</keyword>
<reference evidence="4 5" key="1">
    <citation type="submission" date="2019-08" db="EMBL/GenBank/DDBJ databases">
        <title>Genome sequencing of Paenibacillus faecis DSM 23593(T).</title>
        <authorList>
            <person name="Kook J.-K."/>
            <person name="Park S.-N."/>
            <person name="Lim Y.K."/>
        </authorList>
    </citation>
    <scope>NUCLEOTIDE SEQUENCE [LARGE SCALE GENOMIC DNA]</scope>
    <source>
        <strain evidence="4 5">DSM 23593</strain>
    </source>
</reference>
<feature type="transmembrane region" description="Helical" evidence="1">
    <location>
        <begin position="604"/>
        <end position="625"/>
    </location>
</feature>
<feature type="transmembrane region" description="Helical" evidence="1">
    <location>
        <begin position="571"/>
        <end position="592"/>
    </location>
</feature>
<evidence type="ECO:0000256" key="2">
    <source>
        <dbReference type="SAM" id="SignalP"/>
    </source>
</evidence>
<feature type="domain" description="Beta-lactamase-related" evidence="3">
    <location>
        <begin position="44"/>
        <end position="363"/>
    </location>
</feature>
<feature type="chain" id="PRO_5023052137" evidence="2">
    <location>
        <begin position="27"/>
        <end position="633"/>
    </location>
</feature>
<feature type="transmembrane region" description="Helical" evidence="1">
    <location>
        <begin position="502"/>
        <end position="528"/>
    </location>
</feature>
<keyword evidence="1" id="KW-1133">Transmembrane helix</keyword>
<keyword evidence="1" id="KW-0812">Transmembrane</keyword>
<name>A0A5D0CZD1_9BACL</name>
<gene>
    <name evidence="4" type="ORF">FRY98_07310</name>
</gene>
<evidence type="ECO:0000259" key="3">
    <source>
        <dbReference type="Pfam" id="PF00144"/>
    </source>
</evidence>
<keyword evidence="2" id="KW-0732">Signal</keyword>
<evidence type="ECO:0000313" key="5">
    <source>
        <dbReference type="Proteomes" id="UP000325218"/>
    </source>
</evidence>
<comment type="caution">
    <text evidence="4">The sequence shown here is derived from an EMBL/GenBank/DDBJ whole genome shotgun (WGS) entry which is preliminary data.</text>
</comment>
<evidence type="ECO:0000313" key="4">
    <source>
        <dbReference type="EMBL" id="TYA15422.1"/>
    </source>
</evidence>
<dbReference type="Pfam" id="PF00144">
    <property type="entry name" value="Beta-lactamase"/>
    <property type="match status" value="1"/>
</dbReference>